<organism evidence="2 3">
    <name type="scientific">Candidatus Dormiibacter inghamiae</name>
    <dbReference type="NCBI Taxonomy" id="3127013"/>
    <lineage>
        <taxon>Bacteria</taxon>
        <taxon>Bacillati</taxon>
        <taxon>Candidatus Dormiibacterota</taxon>
        <taxon>Candidatus Dormibacteria</taxon>
        <taxon>Candidatus Dormibacterales</taxon>
        <taxon>Candidatus Dormibacteraceae</taxon>
        <taxon>Candidatus Dormiibacter</taxon>
    </lineage>
</organism>
<dbReference type="SUPFAM" id="SSF54285">
    <property type="entry name" value="MoaD/ThiS"/>
    <property type="match status" value="1"/>
</dbReference>
<name>A0A934NI34_9BACT</name>
<dbReference type="InterPro" id="IPR012675">
    <property type="entry name" value="Beta-grasp_dom_sf"/>
</dbReference>
<reference evidence="2 3" key="1">
    <citation type="submission" date="2020-10" db="EMBL/GenBank/DDBJ databases">
        <title>Ca. Dormibacterota MAGs.</title>
        <authorList>
            <person name="Montgomery K."/>
        </authorList>
    </citation>
    <scope>NUCLEOTIDE SEQUENCE [LARGE SCALE GENOMIC DNA]</scope>
    <source>
        <strain evidence="2">SC8811_S16_3</strain>
    </source>
</reference>
<dbReference type="Pfam" id="PF02597">
    <property type="entry name" value="ThiS"/>
    <property type="match status" value="1"/>
</dbReference>
<dbReference type="EMBL" id="JAEKNQ010000057">
    <property type="protein sequence ID" value="MBJ7604387.1"/>
    <property type="molecule type" value="Genomic_DNA"/>
</dbReference>
<dbReference type="AlphaFoldDB" id="A0A934NI34"/>
<dbReference type="PANTHER" id="PTHR38031:SF1">
    <property type="entry name" value="SULFUR CARRIER PROTEIN CYSO"/>
    <property type="match status" value="1"/>
</dbReference>
<evidence type="ECO:0000313" key="2">
    <source>
        <dbReference type="EMBL" id="MBJ7604387.1"/>
    </source>
</evidence>
<accession>A0A934NI34</accession>
<dbReference type="Proteomes" id="UP000620075">
    <property type="component" value="Unassembled WGS sequence"/>
</dbReference>
<dbReference type="InterPro" id="IPR016155">
    <property type="entry name" value="Mopterin_synth/thiamin_S_b"/>
</dbReference>
<dbReference type="PANTHER" id="PTHR38031">
    <property type="entry name" value="SULFUR CARRIER PROTEIN SLR0821-RELATED"/>
    <property type="match status" value="1"/>
</dbReference>
<feature type="region of interest" description="Disordered" evidence="1">
    <location>
        <begin position="1"/>
        <end position="25"/>
    </location>
</feature>
<dbReference type="Gene3D" id="3.10.20.30">
    <property type="match status" value="1"/>
</dbReference>
<sequence length="104" mass="11234">MREFSEQPRSSQQVPQFRIPGPLRNLSGGQPVVEVQAEDLRGAIDALDGLHPGFRGRLLDDQGEPREFVNLFLNEDDVRLGDGLASKLKATDEIAIVPAVAGGA</sequence>
<comment type="caution">
    <text evidence="2">The sequence shown here is derived from an EMBL/GenBank/DDBJ whole genome shotgun (WGS) entry which is preliminary data.</text>
</comment>
<evidence type="ECO:0000313" key="3">
    <source>
        <dbReference type="Proteomes" id="UP000620075"/>
    </source>
</evidence>
<gene>
    <name evidence="2" type="ORF">JF888_14560</name>
</gene>
<protein>
    <submittedName>
        <fullName evidence="2">MoaD/ThiS family protein</fullName>
    </submittedName>
</protein>
<proteinExistence type="predicted"/>
<dbReference type="InterPro" id="IPR052045">
    <property type="entry name" value="Sulfur_Carrier/Prot_Modifier"/>
</dbReference>
<evidence type="ECO:0000256" key="1">
    <source>
        <dbReference type="SAM" id="MobiDB-lite"/>
    </source>
</evidence>
<dbReference type="InterPro" id="IPR003749">
    <property type="entry name" value="ThiS/MoaD-like"/>
</dbReference>